<dbReference type="EMBL" id="QBLH01001938">
    <property type="protein sequence ID" value="TGZ50569.1"/>
    <property type="molecule type" value="Genomic_DNA"/>
</dbReference>
<keyword evidence="1" id="KW-1133">Transmembrane helix</keyword>
<keyword evidence="1" id="KW-0472">Membrane</keyword>
<organism evidence="2 3">
    <name type="scientific">Temnothorax longispinosus</name>
    <dbReference type="NCBI Taxonomy" id="300112"/>
    <lineage>
        <taxon>Eukaryota</taxon>
        <taxon>Metazoa</taxon>
        <taxon>Ecdysozoa</taxon>
        <taxon>Arthropoda</taxon>
        <taxon>Hexapoda</taxon>
        <taxon>Insecta</taxon>
        <taxon>Pterygota</taxon>
        <taxon>Neoptera</taxon>
        <taxon>Endopterygota</taxon>
        <taxon>Hymenoptera</taxon>
        <taxon>Apocrita</taxon>
        <taxon>Aculeata</taxon>
        <taxon>Formicoidea</taxon>
        <taxon>Formicidae</taxon>
        <taxon>Myrmicinae</taxon>
        <taxon>Temnothorax</taxon>
    </lineage>
</organism>
<evidence type="ECO:0000256" key="1">
    <source>
        <dbReference type="SAM" id="Phobius"/>
    </source>
</evidence>
<sequence>MPDNFTALTTSSSIIVAPMNINEFAFNLQIILVMNNIHTLAFRRVLLSAGPIGFFSGLSKSPSCRKLSCGFLISALSPFFGASSFGLDANSPSGFKLSCGFLTTGLSAGLNSSECLIGVRRSAGPIGFFSGLSKSPSCRKLSCGFLISALSPFFGASSFGLDTNSPSGFKLSCGFLTTGLSAGLNSSGLGLSNSPSGFKLSECLIGVRRSEGPIGFFSGLSKSPSCRKLSCGFLISALSPFFGASSFGLDTNSPSGFKLSCGFFTTGLSAGLNSSGFGLSNSPSGFKLSECLIGSFRVLRNRTFGTFRRVIIFWTTLERAFWSQVIFRASNISTFSFGWSVIIFGPHYEMTFWTKIIVVFDRTFRCLRGKVIFRTSLERSFWFQVILRSFNISSLSFGWLIIIFRAAFEWSFRTAFDISPFTSGRLIVIFRSSFKWSFRTQIILWPFHFITFAAFRAFNISPFTSGRLIVIFRSSFEWSFRTSTFIICLIKRSKLFLSGGSTVSDICFAVKSIGIFRISWSPLRFTLDNMSLEIFLDMRVCEQNHRASIEKKPLLSKSPSNFKLSCGFVIGARSPYFGASSRGLPTNSPSGLRLSCGFFTGALSPLVGASCFGLLTNSPSGLRWSCGFLTGALSPLVAT</sequence>
<keyword evidence="3" id="KW-1185">Reference proteome</keyword>
<protein>
    <submittedName>
        <fullName evidence="2">Uncharacterized protein</fullName>
    </submittedName>
</protein>
<feature type="transmembrane region" description="Helical" evidence="1">
    <location>
        <begin position="381"/>
        <end position="404"/>
    </location>
</feature>
<accession>A0A4S2KR68</accession>
<gene>
    <name evidence="2" type="ORF">DBV15_11035</name>
</gene>
<reference evidence="2 3" key="1">
    <citation type="journal article" date="2019" name="Philos. Trans. R. Soc. Lond., B, Biol. Sci.">
        <title>Ant behaviour and brain gene expression of defending hosts depend on the ecological success of the intruding social parasite.</title>
        <authorList>
            <person name="Kaur R."/>
            <person name="Stoldt M."/>
            <person name="Jongepier E."/>
            <person name="Feldmeyer B."/>
            <person name="Menzel F."/>
            <person name="Bornberg-Bauer E."/>
            <person name="Foitzik S."/>
        </authorList>
    </citation>
    <scope>NUCLEOTIDE SEQUENCE [LARGE SCALE GENOMIC DNA]</scope>
    <source>
        <tissue evidence="2">Whole body</tissue>
    </source>
</reference>
<name>A0A4S2KR68_9HYME</name>
<keyword evidence="1" id="KW-0812">Transmembrane</keyword>
<evidence type="ECO:0000313" key="3">
    <source>
        <dbReference type="Proteomes" id="UP000310200"/>
    </source>
</evidence>
<comment type="caution">
    <text evidence="2">The sequence shown here is derived from an EMBL/GenBank/DDBJ whole genome shotgun (WGS) entry which is preliminary data.</text>
</comment>
<evidence type="ECO:0000313" key="2">
    <source>
        <dbReference type="EMBL" id="TGZ50569.1"/>
    </source>
</evidence>
<dbReference type="Proteomes" id="UP000310200">
    <property type="component" value="Unassembled WGS sequence"/>
</dbReference>
<proteinExistence type="predicted"/>
<feature type="transmembrane region" description="Helical" evidence="1">
    <location>
        <begin position="337"/>
        <end position="360"/>
    </location>
</feature>
<dbReference type="AlphaFoldDB" id="A0A4S2KR68"/>